<organism evidence="2 3">
    <name type="scientific">Sphingopyxis jiangsuensis</name>
    <dbReference type="NCBI Taxonomy" id="2871171"/>
    <lineage>
        <taxon>Bacteria</taxon>
        <taxon>Pseudomonadati</taxon>
        <taxon>Pseudomonadota</taxon>
        <taxon>Alphaproteobacteria</taxon>
        <taxon>Sphingomonadales</taxon>
        <taxon>Sphingomonadaceae</taxon>
        <taxon>Sphingopyxis</taxon>
    </lineage>
</organism>
<protein>
    <submittedName>
        <fullName evidence="2">MarR family transcriptional regulator</fullName>
    </submittedName>
</protein>
<sequence>MDSEIANATLRAVRRILRATDTGSRKLAAATGLTPSQLLVLREIDARAGATPGSVASSLQFSHATITAIVDRLVALGLVRRERSERDKRQIHLAATPEGHRRVVEAPDLLQEKFAERFALLPSWEQAMILAGAERLAQVLGAEAIDAAPLLDTGAIDRVDAAPRSD</sequence>
<reference evidence="2" key="1">
    <citation type="submission" date="2021-08" db="EMBL/GenBank/DDBJ databases">
        <title>Sphingopyxis panaciterrulae sp. nov., isolated from the surface water of the Yellow Sea.</title>
        <authorList>
            <person name="Gao Z."/>
            <person name="Zhang D."/>
            <person name="Zhang A."/>
        </authorList>
    </citation>
    <scope>NUCLEOTIDE SEQUENCE</scope>
    <source>
        <strain evidence="2">XHP0097</strain>
    </source>
</reference>
<accession>A0ABS7MC94</accession>
<proteinExistence type="predicted"/>
<name>A0ABS7MC94_9SPHN</name>
<dbReference type="PANTHER" id="PTHR33164:SF89">
    <property type="entry name" value="MARR FAMILY REGULATORY PROTEIN"/>
    <property type="match status" value="1"/>
</dbReference>
<keyword evidence="3" id="KW-1185">Reference proteome</keyword>
<evidence type="ECO:0000313" key="3">
    <source>
        <dbReference type="Proteomes" id="UP001166571"/>
    </source>
</evidence>
<dbReference type="EMBL" id="JAILXK010000001">
    <property type="protein sequence ID" value="MBY4636289.1"/>
    <property type="molecule type" value="Genomic_DNA"/>
</dbReference>
<evidence type="ECO:0000259" key="1">
    <source>
        <dbReference type="PROSITE" id="PS50995"/>
    </source>
</evidence>
<dbReference type="PROSITE" id="PS50995">
    <property type="entry name" value="HTH_MARR_2"/>
    <property type="match status" value="1"/>
</dbReference>
<dbReference type="PANTHER" id="PTHR33164">
    <property type="entry name" value="TRANSCRIPTIONAL REGULATOR, MARR FAMILY"/>
    <property type="match status" value="1"/>
</dbReference>
<dbReference type="InterPro" id="IPR036390">
    <property type="entry name" value="WH_DNA-bd_sf"/>
</dbReference>
<dbReference type="InterPro" id="IPR036388">
    <property type="entry name" value="WH-like_DNA-bd_sf"/>
</dbReference>
<comment type="caution">
    <text evidence="2">The sequence shown here is derived from an EMBL/GenBank/DDBJ whole genome shotgun (WGS) entry which is preliminary data.</text>
</comment>
<gene>
    <name evidence="2" type="ORF">K5P26_03930</name>
</gene>
<dbReference type="SUPFAM" id="SSF46785">
    <property type="entry name" value="Winged helix' DNA-binding domain"/>
    <property type="match status" value="1"/>
</dbReference>
<evidence type="ECO:0000313" key="2">
    <source>
        <dbReference type="EMBL" id="MBY4636289.1"/>
    </source>
</evidence>
<feature type="domain" description="HTH marR-type" evidence="1">
    <location>
        <begin position="6"/>
        <end position="138"/>
    </location>
</feature>
<dbReference type="RefSeq" id="WP_201926186.1">
    <property type="nucleotide sequence ID" value="NZ_JAERPO010000001.1"/>
</dbReference>
<dbReference type="InterPro" id="IPR000835">
    <property type="entry name" value="HTH_MarR-typ"/>
</dbReference>
<dbReference type="InterPro" id="IPR039422">
    <property type="entry name" value="MarR/SlyA-like"/>
</dbReference>
<dbReference type="Pfam" id="PF12802">
    <property type="entry name" value="MarR_2"/>
    <property type="match status" value="1"/>
</dbReference>
<dbReference type="SMART" id="SM00347">
    <property type="entry name" value="HTH_MARR"/>
    <property type="match status" value="1"/>
</dbReference>
<dbReference type="Proteomes" id="UP001166571">
    <property type="component" value="Unassembled WGS sequence"/>
</dbReference>
<dbReference type="Gene3D" id="1.10.10.10">
    <property type="entry name" value="Winged helix-like DNA-binding domain superfamily/Winged helix DNA-binding domain"/>
    <property type="match status" value="1"/>
</dbReference>